<sequence length="462" mass="53776">MNNSQVKRIKNLLIIGHTNVGKSTLCNVLCDTNDFEENDYTTKKTRNFQEKVFVFKETKYRIVEVGVDSVEKKDLYNKIGEIVYSMPEGISQVLFLVDGRFTEEEIRTFEAFEKEILNSGIVDYTTIVRTKFENFKIKEKYEDDKSQMCRGSGAIFKMVKSCRYVIYVDNPPINITIEDDDDRERVENNRKIRTRSRKILLDHLETAYEEKYYKLKLEVPEFIPDDQVTQEMKKAKKNILIVGRTGSGISALCNVLTDTEEFKESGCSISMTDNFQKKDFEWCGKKYCVVDTVGIDNTRLSTNEVLHKIAEGICSMPEGLSQVLFVVDGNFTAGETRIFNLLKDSIFSMNILGYVTIVRTKFSNFKNSDKCDINRNQLRNENEKIAEIVRSCRDVVHIDNPPTNIEIVDKEDERTVKTNKGIRKRSREILLNYLDKACKEEYFKLKPWNELRKQIDEYLESH</sequence>
<dbReference type="VEuPathDB" id="FungiDB:RhiirFUN_026085"/>
<dbReference type="Pfam" id="PF04548">
    <property type="entry name" value="AIG1"/>
    <property type="match status" value="1"/>
</dbReference>
<dbReference type="EMBL" id="LLXI01001724">
    <property type="protein sequence ID" value="PKY54923.1"/>
    <property type="molecule type" value="Genomic_DNA"/>
</dbReference>
<evidence type="ECO:0000313" key="6">
    <source>
        <dbReference type="Proteomes" id="UP000234323"/>
    </source>
</evidence>
<dbReference type="SUPFAM" id="SSF52540">
    <property type="entry name" value="P-loop containing nucleoside triphosphate hydrolases"/>
    <property type="match status" value="2"/>
</dbReference>
<comment type="caution">
    <text evidence="5">The sequence shown here is derived from an EMBL/GenBank/DDBJ whole genome shotgun (WGS) entry which is preliminary data.</text>
</comment>
<dbReference type="VEuPathDB" id="FungiDB:RhiirA1_408794"/>
<dbReference type="InterPro" id="IPR045058">
    <property type="entry name" value="GIMA/IAN/Toc"/>
</dbReference>
<evidence type="ECO:0000256" key="2">
    <source>
        <dbReference type="ARBA" id="ARBA00023134"/>
    </source>
</evidence>
<proteinExistence type="predicted"/>
<feature type="domain" description="G" evidence="3">
    <location>
        <begin position="13"/>
        <end position="109"/>
    </location>
</feature>
<name>A0A2I1H7S7_9GLOM</name>
<dbReference type="InterPro" id="IPR006073">
    <property type="entry name" value="GTP-bd"/>
</dbReference>
<dbReference type="Gene3D" id="3.40.50.300">
    <property type="entry name" value="P-loop containing nucleotide triphosphate hydrolases"/>
    <property type="match status" value="2"/>
</dbReference>
<dbReference type="Proteomes" id="UP000234323">
    <property type="component" value="Unassembled WGS sequence"/>
</dbReference>
<feature type="domain" description="AIG1-type G" evidence="4">
    <location>
        <begin position="237"/>
        <end position="400"/>
    </location>
</feature>
<evidence type="ECO:0000313" key="5">
    <source>
        <dbReference type="EMBL" id="PKY54923.1"/>
    </source>
</evidence>
<reference evidence="5 6" key="1">
    <citation type="submission" date="2015-10" db="EMBL/GenBank/DDBJ databases">
        <title>Genome analyses suggest a sexual origin of heterokaryosis in a supposedly ancient asexual fungus.</title>
        <authorList>
            <person name="Ropars J."/>
            <person name="Sedzielewska K."/>
            <person name="Noel J."/>
            <person name="Charron P."/>
            <person name="Farinelli L."/>
            <person name="Marton T."/>
            <person name="Kruger M."/>
            <person name="Pelin A."/>
            <person name="Brachmann A."/>
            <person name="Corradi N."/>
        </authorList>
    </citation>
    <scope>NUCLEOTIDE SEQUENCE [LARGE SCALE GENOMIC DNA]</scope>
    <source>
        <strain evidence="5 6">A4</strain>
    </source>
</reference>
<accession>A0A2I1H7S7</accession>
<evidence type="ECO:0000259" key="4">
    <source>
        <dbReference type="Pfam" id="PF04548"/>
    </source>
</evidence>
<dbReference type="AlphaFoldDB" id="A0A2I1H7S7"/>
<evidence type="ECO:0000256" key="1">
    <source>
        <dbReference type="ARBA" id="ARBA00022741"/>
    </source>
</evidence>
<protein>
    <recommendedName>
        <fullName evidence="7">AIG1-type G domain-containing protein</fullName>
    </recommendedName>
</protein>
<keyword evidence="2" id="KW-0342">GTP-binding</keyword>
<dbReference type="InterPro" id="IPR027417">
    <property type="entry name" value="P-loop_NTPase"/>
</dbReference>
<evidence type="ECO:0000259" key="3">
    <source>
        <dbReference type="Pfam" id="PF01926"/>
    </source>
</evidence>
<dbReference type="VEuPathDB" id="FungiDB:RhiirA1_146486"/>
<gene>
    <name evidence="5" type="ORF">RhiirA4_548471</name>
</gene>
<dbReference type="PANTHER" id="PTHR10903">
    <property type="entry name" value="GTPASE, IMAP FAMILY MEMBER-RELATED"/>
    <property type="match status" value="1"/>
</dbReference>
<dbReference type="Pfam" id="PF01926">
    <property type="entry name" value="MMR_HSR1"/>
    <property type="match status" value="1"/>
</dbReference>
<keyword evidence="1" id="KW-0547">Nucleotide-binding</keyword>
<dbReference type="PANTHER" id="PTHR10903:SF184">
    <property type="entry name" value="GTP-BINDING PROTEIN A"/>
    <property type="match status" value="1"/>
</dbReference>
<dbReference type="VEuPathDB" id="FungiDB:FUN_014155"/>
<dbReference type="GO" id="GO:0005525">
    <property type="term" value="F:GTP binding"/>
    <property type="evidence" value="ECO:0007669"/>
    <property type="project" value="UniProtKB-KW"/>
</dbReference>
<keyword evidence="6" id="KW-1185">Reference proteome</keyword>
<organism evidence="5 6">
    <name type="scientific">Rhizophagus irregularis</name>
    <dbReference type="NCBI Taxonomy" id="588596"/>
    <lineage>
        <taxon>Eukaryota</taxon>
        <taxon>Fungi</taxon>
        <taxon>Fungi incertae sedis</taxon>
        <taxon>Mucoromycota</taxon>
        <taxon>Glomeromycotina</taxon>
        <taxon>Glomeromycetes</taxon>
        <taxon>Glomerales</taxon>
        <taxon>Glomeraceae</taxon>
        <taxon>Rhizophagus</taxon>
    </lineage>
</organism>
<dbReference type="OrthoDB" id="2366343at2759"/>
<dbReference type="InterPro" id="IPR006703">
    <property type="entry name" value="G_AIG1"/>
</dbReference>
<evidence type="ECO:0008006" key="7">
    <source>
        <dbReference type="Google" id="ProtNLM"/>
    </source>
</evidence>